<dbReference type="FunFam" id="1.20.1250.10:FF:000056">
    <property type="entry name" value="Colony-stimulating factor 1b (macrophage)"/>
    <property type="match status" value="1"/>
</dbReference>
<evidence type="ECO:0000256" key="1">
    <source>
        <dbReference type="SAM" id="Phobius"/>
    </source>
</evidence>
<keyword evidence="1" id="KW-1133">Transmembrane helix</keyword>
<reference evidence="2" key="1">
    <citation type="journal article" date="2023" name="Front. Mar. Sci.">
        <title>A new Merluccius polli reference genome to investigate the effects of global change in West African waters.</title>
        <authorList>
            <person name="Mateo J.L."/>
            <person name="Blanco-Fernandez C."/>
            <person name="Garcia-Vazquez E."/>
            <person name="Machado-Schiaffino G."/>
        </authorList>
    </citation>
    <scope>NUCLEOTIDE SEQUENCE</scope>
    <source>
        <strain evidence="2">C29</strain>
        <tissue evidence="2">Fin</tissue>
    </source>
</reference>
<protein>
    <submittedName>
        <fullName evidence="2">Macrophage colony-stimulating factor 1</fullName>
    </submittedName>
</protein>
<dbReference type="InterPro" id="IPR009079">
    <property type="entry name" value="4_helix_cytokine-like_core"/>
</dbReference>
<keyword evidence="1" id="KW-0472">Membrane</keyword>
<evidence type="ECO:0000313" key="3">
    <source>
        <dbReference type="Proteomes" id="UP001174136"/>
    </source>
</evidence>
<comment type="caution">
    <text evidence="2">The sequence shown here is derived from an EMBL/GenBank/DDBJ whole genome shotgun (WGS) entry which is preliminary data.</text>
</comment>
<dbReference type="GO" id="GO:0005615">
    <property type="term" value="C:extracellular space"/>
    <property type="evidence" value="ECO:0007669"/>
    <property type="project" value="TreeGrafter"/>
</dbReference>
<dbReference type="GO" id="GO:0005125">
    <property type="term" value="F:cytokine activity"/>
    <property type="evidence" value="ECO:0007669"/>
    <property type="project" value="InterPro"/>
</dbReference>
<evidence type="ECO:0000313" key="2">
    <source>
        <dbReference type="EMBL" id="KAK0155089.1"/>
    </source>
</evidence>
<gene>
    <name evidence="2" type="primary">Csf1</name>
    <name evidence="2" type="ORF">N1851_002570</name>
</gene>
<dbReference type="GO" id="GO:0008083">
    <property type="term" value="F:growth factor activity"/>
    <property type="evidence" value="ECO:0007669"/>
    <property type="project" value="InterPro"/>
</dbReference>
<keyword evidence="3" id="KW-1185">Reference proteome</keyword>
<name>A0AA47NAZ8_MERPO</name>
<keyword evidence="1" id="KW-0812">Transmembrane</keyword>
<dbReference type="InterPro" id="IPR008001">
    <property type="entry name" value="MCSF-1"/>
</dbReference>
<dbReference type="AlphaFoldDB" id="A0AA47NAZ8"/>
<dbReference type="PANTHER" id="PTHR10058">
    <property type="entry name" value="MACROPHAGE COLONY STIMULATING FACTOR"/>
    <property type="match status" value="1"/>
</dbReference>
<dbReference type="GO" id="GO:0016020">
    <property type="term" value="C:membrane"/>
    <property type="evidence" value="ECO:0007669"/>
    <property type="project" value="InterPro"/>
</dbReference>
<dbReference type="SUPFAM" id="SSF47266">
    <property type="entry name" value="4-helical cytokines"/>
    <property type="match status" value="1"/>
</dbReference>
<proteinExistence type="predicted"/>
<dbReference type="Pfam" id="PF05337">
    <property type="entry name" value="CSF-1"/>
    <property type="match status" value="1"/>
</dbReference>
<feature type="transmembrane region" description="Helical" evidence="1">
    <location>
        <begin position="319"/>
        <end position="340"/>
    </location>
</feature>
<dbReference type="PANTHER" id="PTHR10058:SF0">
    <property type="entry name" value="MACROPHAGE COLONY-STIMULATING FACTOR 1"/>
    <property type="match status" value="1"/>
</dbReference>
<sequence>MASQPKMMVIIAGCGRSRPDHPSAGSLSLQRAVQEEHVSLGWGWGWGWGRHGTTCTIVSFCAASQHFARPPRVEVNPRDGFLCLDVCDGGVCPLPHVYQMTSPVSSLIQSKTKVNCLCVLVFLSFPLTMGEVPGPCRHSITREHLMTLRHLMDNQLRSGCMISYTFIERRDLSKCCFVKAALPWILELLTTHFKYSRGSVNDGYVQSLRALILNIYSQKCVPQINEEVEDKPEHFEVPFKQSPLEALRRALEVLSVYWELMTTRETPVDWQCESEYTVAFVVSTEEPTNLPTDHFTTDSAEKYSMNAAPRSLETDLYKLGFIITSICGGVLLLCTLYCVITQKVQRHHREAQYYGRLCPCGQNRRGMLSSNIYRPTRSHVYL</sequence>
<organism evidence="2 3">
    <name type="scientific">Merluccius polli</name>
    <name type="common">Benguela hake</name>
    <name type="synonym">Merluccius cadenati</name>
    <dbReference type="NCBI Taxonomy" id="89951"/>
    <lineage>
        <taxon>Eukaryota</taxon>
        <taxon>Metazoa</taxon>
        <taxon>Chordata</taxon>
        <taxon>Craniata</taxon>
        <taxon>Vertebrata</taxon>
        <taxon>Euteleostomi</taxon>
        <taxon>Actinopterygii</taxon>
        <taxon>Neopterygii</taxon>
        <taxon>Teleostei</taxon>
        <taxon>Neoteleostei</taxon>
        <taxon>Acanthomorphata</taxon>
        <taxon>Zeiogadaria</taxon>
        <taxon>Gadariae</taxon>
        <taxon>Gadiformes</taxon>
        <taxon>Gadoidei</taxon>
        <taxon>Merlucciidae</taxon>
        <taxon>Merluccius</taxon>
    </lineage>
</organism>
<dbReference type="Proteomes" id="UP001174136">
    <property type="component" value="Unassembled WGS sequence"/>
</dbReference>
<dbReference type="EMBL" id="JAOPHQ010000304">
    <property type="protein sequence ID" value="KAK0155089.1"/>
    <property type="molecule type" value="Genomic_DNA"/>
</dbReference>
<dbReference type="Gene3D" id="1.20.1250.10">
    <property type="match status" value="1"/>
</dbReference>
<accession>A0AA47NAZ8</accession>